<feature type="domain" description="Mechanosensitive ion channel MscS" evidence="10">
    <location>
        <begin position="261"/>
        <end position="327"/>
    </location>
</feature>
<evidence type="ECO:0000256" key="9">
    <source>
        <dbReference type="SAM" id="SignalP"/>
    </source>
</evidence>
<dbReference type="EMBL" id="JABAEW010000002">
    <property type="protein sequence ID" value="NMD85266.1"/>
    <property type="molecule type" value="Genomic_DNA"/>
</dbReference>
<evidence type="ECO:0000313" key="14">
    <source>
        <dbReference type="EMBL" id="PVY40043.1"/>
    </source>
</evidence>
<dbReference type="SUPFAM" id="SSF82689">
    <property type="entry name" value="Mechanosensitive channel protein MscS (YggB), C-terminal domain"/>
    <property type="match status" value="1"/>
</dbReference>
<evidence type="ECO:0000259" key="10">
    <source>
        <dbReference type="Pfam" id="PF00924"/>
    </source>
</evidence>
<feature type="region of interest" description="Disordered" evidence="7">
    <location>
        <begin position="30"/>
        <end position="53"/>
    </location>
</feature>
<keyword evidence="3" id="KW-1003">Cell membrane</keyword>
<evidence type="ECO:0000256" key="1">
    <source>
        <dbReference type="ARBA" id="ARBA00004651"/>
    </source>
</evidence>
<keyword evidence="4 8" id="KW-0812">Transmembrane</keyword>
<dbReference type="GeneID" id="78295757"/>
<feature type="domain" description="Mechanosensitive ion channel MscS C-terminal" evidence="11">
    <location>
        <begin position="335"/>
        <end position="422"/>
    </location>
</feature>
<name>A0A2U1AUH2_9BACT</name>
<dbReference type="Proteomes" id="UP000576225">
    <property type="component" value="Unassembled WGS sequence"/>
</dbReference>
<feature type="compositionally biased region" description="Basic and acidic residues" evidence="7">
    <location>
        <begin position="32"/>
        <end position="53"/>
    </location>
</feature>
<keyword evidence="5 8" id="KW-1133">Transmembrane helix</keyword>
<dbReference type="GO" id="GO:0005886">
    <property type="term" value="C:plasma membrane"/>
    <property type="evidence" value="ECO:0007669"/>
    <property type="project" value="UniProtKB-SubCell"/>
</dbReference>
<feature type="domain" description="Mechanosensitive ion channel transmembrane helices 2/3" evidence="12">
    <location>
        <begin position="217"/>
        <end position="258"/>
    </location>
</feature>
<dbReference type="InterPro" id="IPR006685">
    <property type="entry name" value="MscS_channel_2nd"/>
</dbReference>
<sequence>MKRCWMLIVCGALLWGGFVPETAALEVPGETIGEKSAETEKKAEPEKEEQPSEIDRILSGEEAIPLVSSEELEDHLNRQVNEFLEWFNRERHALLVFLLGSIGSLAVGGAVGYGFKKLFEKKADPKTNSLRWQLAWALTQPLLLMMVLISVFGFMLPVLQSLPTLYVWDARLFFTCATAIAAWAGLRLIEVLSVRMCAYAKRQNNNLDALMVDITRKVLKISLVTLTVMFIGQSIFNLNITTLLAGAGVVGLAIAFASRETLSNFFGTLVIIMDRPFRCGDRIQTDGIDGLVESVGMRSTRILTDDESVYTIPNSKIAESNIENISRRGLIRFAFTLGLVYDTSDENMAKAMKILHGIVDNFKGQDLPAYTPRIFFDTFGASAMNIRVIMWLKTASFETEEAWRTEINLAILKQFNEAGLSMAYNTVTNYVKFDPAALPSPAAR</sequence>
<accession>A0A2U1AUH2</accession>
<evidence type="ECO:0000256" key="5">
    <source>
        <dbReference type="ARBA" id="ARBA00022989"/>
    </source>
</evidence>
<feature type="transmembrane region" description="Helical" evidence="8">
    <location>
        <begin position="165"/>
        <end position="186"/>
    </location>
</feature>
<dbReference type="GO" id="GO:0008381">
    <property type="term" value="F:mechanosensitive monoatomic ion channel activity"/>
    <property type="evidence" value="ECO:0007669"/>
    <property type="project" value="InterPro"/>
</dbReference>
<dbReference type="Gene3D" id="1.10.287.1260">
    <property type="match status" value="1"/>
</dbReference>
<dbReference type="SUPFAM" id="SSF82861">
    <property type="entry name" value="Mechanosensitive channel protein MscS (YggB), transmembrane region"/>
    <property type="match status" value="1"/>
</dbReference>
<dbReference type="Pfam" id="PF00924">
    <property type="entry name" value="MS_channel_2nd"/>
    <property type="match status" value="1"/>
</dbReference>
<protein>
    <submittedName>
        <fullName evidence="13">Mechanosensitive ion channel family protein</fullName>
    </submittedName>
    <submittedName>
        <fullName evidence="14">MscS family membrane protein</fullName>
    </submittedName>
</protein>
<dbReference type="InterPro" id="IPR023408">
    <property type="entry name" value="MscS_beta-dom_sf"/>
</dbReference>
<proteinExistence type="inferred from homology"/>
<evidence type="ECO:0000256" key="6">
    <source>
        <dbReference type="ARBA" id="ARBA00023136"/>
    </source>
</evidence>
<organism evidence="14 15">
    <name type="scientific">Victivallis vadensis</name>
    <dbReference type="NCBI Taxonomy" id="172901"/>
    <lineage>
        <taxon>Bacteria</taxon>
        <taxon>Pseudomonadati</taxon>
        <taxon>Lentisphaerota</taxon>
        <taxon>Lentisphaeria</taxon>
        <taxon>Victivallales</taxon>
        <taxon>Victivallaceae</taxon>
        <taxon>Victivallis</taxon>
    </lineage>
</organism>
<feature type="transmembrane region" description="Helical" evidence="8">
    <location>
        <begin position="93"/>
        <end position="113"/>
    </location>
</feature>
<reference evidence="14 15" key="1">
    <citation type="submission" date="2018-04" db="EMBL/GenBank/DDBJ databases">
        <title>Genomic Encyclopedia of Type Strains, Phase IV (KMG-IV): sequencing the most valuable type-strain genomes for metagenomic binning, comparative biology and taxonomic classification.</title>
        <authorList>
            <person name="Goeker M."/>
        </authorList>
    </citation>
    <scope>NUCLEOTIDE SEQUENCE [LARGE SCALE GENOMIC DNA]</scope>
    <source>
        <strain evidence="14 15">DSM 14823</strain>
    </source>
</reference>
<evidence type="ECO:0000256" key="3">
    <source>
        <dbReference type="ARBA" id="ARBA00022475"/>
    </source>
</evidence>
<evidence type="ECO:0000256" key="8">
    <source>
        <dbReference type="SAM" id="Phobius"/>
    </source>
</evidence>
<dbReference type="PANTHER" id="PTHR30221:SF1">
    <property type="entry name" value="SMALL-CONDUCTANCE MECHANOSENSITIVE CHANNEL"/>
    <property type="match status" value="1"/>
</dbReference>
<dbReference type="Proteomes" id="UP000245959">
    <property type="component" value="Unassembled WGS sequence"/>
</dbReference>
<dbReference type="InterPro" id="IPR045275">
    <property type="entry name" value="MscS_archaea/bacteria_type"/>
</dbReference>
<evidence type="ECO:0000313" key="15">
    <source>
        <dbReference type="Proteomes" id="UP000245959"/>
    </source>
</evidence>
<evidence type="ECO:0000259" key="12">
    <source>
        <dbReference type="Pfam" id="PF21088"/>
    </source>
</evidence>
<dbReference type="Pfam" id="PF21082">
    <property type="entry name" value="MS_channel_3rd"/>
    <property type="match status" value="1"/>
</dbReference>
<dbReference type="Pfam" id="PF21088">
    <property type="entry name" value="MS_channel_1st"/>
    <property type="match status" value="1"/>
</dbReference>
<comment type="subcellular location">
    <subcellularLocation>
        <location evidence="1">Cell membrane</location>
        <topology evidence="1">Multi-pass membrane protein</topology>
    </subcellularLocation>
</comment>
<comment type="similarity">
    <text evidence="2">Belongs to the MscS (TC 1.A.23) family.</text>
</comment>
<dbReference type="Gene3D" id="2.30.30.60">
    <property type="match status" value="1"/>
</dbReference>
<dbReference type="EMBL" id="QEKH01000018">
    <property type="protein sequence ID" value="PVY40043.1"/>
    <property type="molecule type" value="Genomic_DNA"/>
</dbReference>
<evidence type="ECO:0000256" key="2">
    <source>
        <dbReference type="ARBA" id="ARBA00008017"/>
    </source>
</evidence>
<dbReference type="InterPro" id="IPR011066">
    <property type="entry name" value="MscS_channel_C_sf"/>
</dbReference>
<feature type="chain" id="PRO_5036052101" evidence="9">
    <location>
        <begin position="24"/>
        <end position="444"/>
    </location>
</feature>
<evidence type="ECO:0000313" key="16">
    <source>
        <dbReference type="Proteomes" id="UP000576225"/>
    </source>
</evidence>
<dbReference type="InterPro" id="IPR049278">
    <property type="entry name" value="MS_channel_C"/>
</dbReference>
<dbReference type="InterPro" id="IPR010920">
    <property type="entry name" value="LSM_dom_sf"/>
</dbReference>
<evidence type="ECO:0000313" key="13">
    <source>
        <dbReference type="EMBL" id="NMD85266.1"/>
    </source>
</evidence>
<feature type="transmembrane region" description="Helical" evidence="8">
    <location>
        <begin position="134"/>
        <end position="159"/>
    </location>
</feature>
<evidence type="ECO:0000256" key="4">
    <source>
        <dbReference type="ARBA" id="ARBA00022692"/>
    </source>
</evidence>
<dbReference type="RefSeq" id="WP_116884463.1">
    <property type="nucleotide sequence ID" value="NZ_CAJKCJ010000002.1"/>
</dbReference>
<dbReference type="PANTHER" id="PTHR30221">
    <property type="entry name" value="SMALL-CONDUCTANCE MECHANOSENSITIVE CHANNEL"/>
    <property type="match status" value="1"/>
</dbReference>
<keyword evidence="6 8" id="KW-0472">Membrane</keyword>
<dbReference type="AlphaFoldDB" id="A0A2U1AUH2"/>
<feature type="signal peptide" evidence="9">
    <location>
        <begin position="1"/>
        <end position="23"/>
    </location>
</feature>
<feature type="transmembrane region" description="Helical" evidence="8">
    <location>
        <begin position="242"/>
        <end position="258"/>
    </location>
</feature>
<gene>
    <name evidence="14" type="ORF">C8D82_11842</name>
    <name evidence="13" type="ORF">HF882_01575</name>
</gene>
<keyword evidence="9" id="KW-0732">Signal</keyword>
<dbReference type="SUPFAM" id="SSF50182">
    <property type="entry name" value="Sm-like ribonucleoproteins"/>
    <property type="match status" value="1"/>
</dbReference>
<dbReference type="InterPro" id="IPR011014">
    <property type="entry name" value="MscS_channel_TM-2"/>
</dbReference>
<reference evidence="13 16" key="2">
    <citation type="submission" date="2020-04" db="EMBL/GenBank/DDBJ databases">
        <authorList>
            <person name="Hitch T.C.A."/>
            <person name="Wylensek D."/>
            <person name="Clavel T."/>
        </authorList>
    </citation>
    <scope>NUCLEOTIDE SEQUENCE [LARGE SCALE GENOMIC DNA]</scope>
    <source>
        <strain evidence="13 16">COR2-253-APC-1A</strain>
    </source>
</reference>
<keyword evidence="15" id="KW-1185">Reference proteome</keyword>
<evidence type="ECO:0000259" key="11">
    <source>
        <dbReference type="Pfam" id="PF21082"/>
    </source>
</evidence>
<dbReference type="InterPro" id="IPR049142">
    <property type="entry name" value="MS_channel_1st"/>
</dbReference>
<evidence type="ECO:0000256" key="7">
    <source>
        <dbReference type="SAM" id="MobiDB-lite"/>
    </source>
</evidence>
<dbReference type="Gene3D" id="3.30.70.100">
    <property type="match status" value="1"/>
</dbReference>
<comment type="caution">
    <text evidence="14">The sequence shown here is derived from an EMBL/GenBank/DDBJ whole genome shotgun (WGS) entry which is preliminary data.</text>
</comment>